<dbReference type="EC" id="5.2.1.8" evidence="6"/>
<protein>
    <recommendedName>
        <fullName evidence="6">Peptidyl-prolyl cis-trans isomerase</fullName>
        <ecNumber evidence="6">5.2.1.8</ecNumber>
    </recommendedName>
</protein>
<dbReference type="OrthoDB" id="25996at2"/>
<organism evidence="8 9">
    <name type="scientific">Candidatus Saccharimonas aalborgensis</name>
    <dbReference type="NCBI Taxonomy" id="1332188"/>
    <lineage>
        <taxon>Bacteria</taxon>
        <taxon>Candidatus Saccharimonadota</taxon>
        <taxon>Candidatus Saccharimonadia</taxon>
        <taxon>Candidatus Saccharimonadales</taxon>
        <taxon>Candidatus Saccharimonadaceae</taxon>
        <taxon>Candidatus Saccharimonas</taxon>
    </lineage>
</organism>
<name>R4PUJ3_9BACT</name>
<evidence type="ECO:0000256" key="5">
    <source>
        <dbReference type="PROSITE-ProRule" id="PRU00277"/>
    </source>
</evidence>
<dbReference type="Proteomes" id="UP000013893">
    <property type="component" value="Chromosome"/>
</dbReference>
<proteinExistence type="inferred from homology"/>
<dbReference type="PANTHER" id="PTHR43811:SF19">
    <property type="entry name" value="39 KDA FK506-BINDING NUCLEAR PROTEIN"/>
    <property type="match status" value="1"/>
</dbReference>
<dbReference type="Pfam" id="PF00254">
    <property type="entry name" value="FKBP_C"/>
    <property type="match status" value="1"/>
</dbReference>
<evidence type="ECO:0000256" key="3">
    <source>
        <dbReference type="ARBA" id="ARBA00023110"/>
    </source>
</evidence>
<accession>R4PUJ3</accession>
<dbReference type="InterPro" id="IPR001179">
    <property type="entry name" value="PPIase_FKBP_dom"/>
</dbReference>
<dbReference type="GO" id="GO:0003755">
    <property type="term" value="F:peptidyl-prolyl cis-trans isomerase activity"/>
    <property type="evidence" value="ECO:0007669"/>
    <property type="project" value="UniProtKB-UniRule"/>
</dbReference>
<dbReference type="RefSeq" id="WP_015641261.1">
    <property type="nucleotide sequence ID" value="NC_021219.1"/>
</dbReference>
<sequence length="175" mass="19126">MKVYQAQKAAQADELSAKYYSTFSQFGSRVGVYDIESNNKTLQTQDLIVGDGEEVTDTTKFAAYYILWLPRGTIQEQSIDPASGKLKSPLAIDGLATSSLIQGWKEGMKGMRLGGVRELTIPSDKGYKEQGTKDQQGNEVIPPNTPLKFIVMAIPAAAEITPPTYPMELFQGLGQ</sequence>
<evidence type="ECO:0000256" key="1">
    <source>
        <dbReference type="ARBA" id="ARBA00000971"/>
    </source>
</evidence>
<keyword evidence="3 5" id="KW-0697">Rotamase</keyword>
<dbReference type="AlphaFoldDB" id="R4PUJ3"/>
<dbReference type="InterPro" id="IPR046357">
    <property type="entry name" value="PPIase_dom_sf"/>
</dbReference>
<evidence type="ECO:0000256" key="6">
    <source>
        <dbReference type="RuleBase" id="RU003915"/>
    </source>
</evidence>
<evidence type="ECO:0000313" key="9">
    <source>
        <dbReference type="Proteomes" id="UP000013893"/>
    </source>
</evidence>
<gene>
    <name evidence="8" type="ORF">L336_0099</name>
</gene>
<dbReference type="KEGG" id="saal:L336_0099"/>
<evidence type="ECO:0000256" key="2">
    <source>
        <dbReference type="ARBA" id="ARBA00006577"/>
    </source>
</evidence>
<dbReference type="STRING" id="1332188.L336_0099"/>
<evidence type="ECO:0000256" key="4">
    <source>
        <dbReference type="ARBA" id="ARBA00023235"/>
    </source>
</evidence>
<reference evidence="8 9" key="1">
    <citation type="journal article" date="2013" name="Nat. Biotechnol.">
        <title>Genome sequences of rare, uncultured bacteria obtained by differential coverage binning of multiple metagenomes.</title>
        <authorList>
            <person name="Albertsen M."/>
            <person name="Hugenholtz P."/>
            <person name="Skarshewski A."/>
            <person name="Nielsen K.L."/>
            <person name="Tyson G.W."/>
            <person name="Nielsen P.H."/>
        </authorList>
    </citation>
    <scope>NUCLEOTIDE SEQUENCE [LARGE SCALE GENOMIC DNA]</scope>
    <source>
        <strain evidence="8">TM71</strain>
    </source>
</reference>
<dbReference type="PANTHER" id="PTHR43811">
    <property type="entry name" value="FKBP-TYPE PEPTIDYL-PROLYL CIS-TRANS ISOMERASE FKPA"/>
    <property type="match status" value="1"/>
</dbReference>
<keyword evidence="9" id="KW-1185">Reference proteome</keyword>
<dbReference type="Gene3D" id="3.10.50.40">
    <property type="match status" value="1"/>
</dbReference>
<dbReference type="EMBL" id="CP005957">
    <property type="protein sequence ID" value="AGL61810.1"/>
    <property type="molecule type" value="Genomic_DNA"/>
</dbReference>
<dbReference type="SUPFAM" id="SSF54534">
    <property type="entry name" value="FKBP-like"/>
    <property type="match status" value="1"/>
</dbReference>
<dbReference type="HOGENOM" id="CLU_107063_0_0_0"/>
<feature type="domain" description="PPIase FKBP-type" evidence="7">
    <location>
        <begin position="58"/>
        <end position="157"/>
    </location>
</feature>
<comment type="catalytic activity">
    <reaction evidence="1 5 6">
        <text>[protein]-peptidylproline (omega=180) = [protein]-peptidylproline (omega=0)</text>
        <dbReference type="Rhea" id="RHEA:16237"/>
        <dbReference type="Rhea" id="RHEA-COMP:10747"/>
        <dbReference type="Rhea" id="RHEA-COMP:10748"/>
        <dbReference type="ChEBI" id="CHEBI:83833"/>
        <dbReference type="ChEBI" id="CHEBI:83834"/>
        <dbReference type="EC" id="5.2.1.8"/>
    </reaction>
</comment>
<comment type="similarity">
    <text evidence="2 6">Belongs to the FKBP-type PPIase family.</text>
</comment>
<evidence type="ECO:0000313" key="8">
    <source>
        <dbReference type="EMBL" id="AGL61810.1"/>
    </source>
</evidence>
<evidence type="ECO:0000259" key="7">
    <source>
        <dbReference type="PROSITE" id="PS50059"/>
    </source>
</evidence>
<keyword evidence="4 5" id="KW-0413">Isomerase</keyword>
<dbReference type="PROSITE" id="PS50059">
    <property type="entry name" value="FKBP_PPIASE"/>
    <property type="match status" value="1"/>
</dbReference>